<evidence type="ECO:0000313" key="6">
    <source>
        <dbReference type="Proteomes" id="UP000464214"/>
    </source>
</evidence>
<evidence type="ECO:0000313" key="5">
    <source>
        <dbReference type="EMBL" id="QHL85930.1"/>
    </source>
</evidence>
<name>A0A6P1NSD5_9BACT</name>
<dbReference type="InterPro" id="IPR001451">
    <property type="entry name" value="Hexapep"/>
</dbReference>
<sequence length="199" mass="22016">MEDLEREDVFTQRDRDIFDRMKAGEPIRLEDPQYHKIQEVVTRTLELIVRVNNSTGVDQIRERLSELLGTDLPESTTVFGPFYTNFGRFTQIGKHVFINHACSFLDMGGITIEDHVMLGPKVNLITENHPTNPTDRRALLCQPILIKRNAWIGAAATILPGVTIGENSIVAAGAVVSKDVPDNTIVGGVPAKVIKTIDG</sequence>
<dbReference type="InterPro" id="IPR051159">
    <property type="entry name" value="Hexapeptide_acetyltransf"/>
</dbReference>
<dbReference type="Proteomes" id="UP000464214">
    <property type="component" value="Chromosome"/>
</dbReference>
<reference evidence="5 6" key="1">
    <citation type="submission" date="2020-01" db="EMBL/GenBank/DDBJ databases">
        <authorList>
            <person name="Kim M."/>
        </authorList>
    </citation>
    <scope>NUCLEOTIDE SEQUENCE [LARGE SCALE GENOMIC DNA]</scope>
    <source>
        <strain evidence="5 6">BT10</strain>
    </source>
</reference>
<evidence type="ECO:0000256" key="3">
    <source>
        <dbReference type="ARBA" id="ARBA00022737"/>
    </source>
</evidence>
<keyword evidence="2 5" id="KW-0808">Transferase</keyword>
<dbReference type="Pfam" id="PF00132">
    <property type="entry name" value="Hexapep"/>
    <property type="match status" value="1"/>
</dbReference>
<proteinExistence type="inferred from homology"/>
<dbReference type="PANTHER" id="PTHR23416:SF23">
    <property type="entry name" value="ACETYLTRANSFERASE C18B11.09C-RELATED"/>
    <property type="match status" value="1"/>
</dbReference>
<protein>
    <submittedName>
        <fullName evidence="5">Sugar O-acetyltransferase</fullName>
    </submittedName>
</protein>
<dbReference type="SUPFAM" id="SSF51161">
    <property type="entry name" value="Trimeric LpxA-like enzymes"/>
    <property type="match status" value="1"/>
</dbReference>
<gene>
    <name evidence="5" type="ORF">GU926_00115</name>
</gene>
<dbReference type="PROSITE" id="PS00101">
    <property type="entry name" value="HEXAPEP_TRANSFERASES"/>
    <property type="match status" value="1"/>
</dbReference>
<keyword evidence="3" id="KW-0677">Repeat</keyword>
<evidence type="ECO:0000256" key="1">
    <source>
        <dbReference type="ARBA" id="ARBA00007274"/>
    </source>
</evidence>
<accession>A0A6P1NSD5</accession>
<keyword evidence="6" id="KW-1185">Reference proteome</keyword>
<organism evidence="5 6">
    <name type="scientific">Nibribacter ruber</name>
    <dbReference type="NCBI Taxonomy" id="2698458"/>
    <lineage>
        <taxon>Bacteria</taxon>
        <taxon>Pseudomonadati</taxon>
        <taxon>Bacteroidota</taxon>
        <taxon>Cytophagia</taxon>
        <taxon>Cytophagales</taxon>
        <taxon>Hymenobacteraceae</taxon>
        <taxon>Nibribacter</taxon>
    </lineage>
</organism>
<dbReference type="RefSeq" id="WP_160687839.1">
    <property type="nucleotide sequence ID" value="NZ_CP047897.1"/>
</dbReference>
<keyword evidence="4" id="KW-0012">Acyltransferase</keyword>
<evidence type="ECO:0000256" key="2">
    <source>
        <dbReference type="ARBA" id="ARBA00022679"/>
    </source>
</evidence>
<evidence type="ECO:0000256" key="4">
    <source>
        <dbReference type="ARBA" id="ARBA00023315"/>
    </source>
</evidence>
<dbReference type="CDD" id="cd03357">
    <property type="entry name" value="LbH_MAT_GAT"/>
    <property type="match status" value="1"/>
</dbReference>
<dbReference type="AlphaFoldDB" id="A0A6P1NSD5"/>
<comment type="similarity">
    <text evidence="1">Belongs to the transferase hexapeptide repeat family.</text>
</comment>
<dbReference type="EMBL" id="CP047897">
    <property type="protein sequence ID" value="QHL85930.1"/>
    <property type="molecule type" value="Genomic_DNA"/>
</dbReference>
<dbReference type="GO" id="GO:0008374">
    <property type="term" value="F:O-acyltransferase activity"/>
    <property type="evidence" value="ECO:0007669"/>
    <property type="project" value="TreeGrafter"/>
</dbReference>
<dbReference type="Gene3D" id="2.160.10.10">
    <property type="entry name" value="Hexapeptide repeat proteins"/>
    <property type="match status" value="1"/>
</dbReference>
<dbReference type="InterPro" id="IPR011004">
    <property type="entry name" value="Trimer_LpxA-like_sf"/>
</dbReference>
<dbReference type="InterPro" id="IPR018357">
    <property type="entry name" value="Hexapep_transf_CS"/>
</dbReference>
<dbReference type="KEGG" id="nib:GU926_00115"/>
<dbReference type="PANTHER" id="PTHR23416">
    <property type="entry name" value="SIALIC ACID SYNTHASE-RELATED"/>
    <property type="match status" value="1"/>
</dbReference>